<dbReference type="Pfam" id="PF01582">
    <property type="entry name" value="TIR"/>
    <property type="match status" value="1"/>
</dbReference>
<evidence type="ECO:0000313" key="9">
    <source>
        <dbReference type="Proteomes" id="UP000593564"/>
    </source>
</evidence>
<keyword evidence="4" id="KW-0520">NAD</keyword>
<keyword evidence="2" id="KW-0677">Repeat</keyword>
<dbReference type="Gene3D" id="1.10.8.430">
    <property type="entry name" value="Helical domain of apoptotic protease-activating factors"/>
    <property type="match status" value="1"/>
</dbReference>
<feature type="coiled-coil region" evidence="5">
    <location>
        <begin position="531"/>
        <end position="572"/>
    </location>
</feature>
<organism evidence="8 9">
    <name type="scientific">Camellia sinensis</name>
    <name type="common">Tea plant</name>
    <name type="synonym">Thea sinensis</name>
    <dbReference type="NCBI Taxonomy" id="4442"/>
    <lineage>
        <taxon>Eukaryota</taxon>
        <taxon>Viridiplantae</taxon>
        <taxon>Streptophyta</taxon>
        <taxon>Embryophyta</taxon>
        <taxon>Tracheophyta</taxon>
        <taxon>Spermatophyta</taxon>
        <taxon>Magnoliopsida</taxon>
        <taxon>eudicotyledons</taxon>
        <taxon>Gunneridae</taxon>
        <taxon>Pentapetalae</taxon>
        <taxon>asterids</taxon>
        <taxon>Ericales</taxon>
        <taxon>Theaceae</taxon>
        <taxon>Camellia</taxon>
    </lineage>
</organism>
<dbReference type="InterPro" id="IPR058192">
    <property type="entry name" value="WHD_ROQ1-like"/>
</dbReference>
<evidence type="ECO:0000256" key="1">
    <source>
        <dbReference type="ARBA" id="ARBA00022614"/>
    </source>
</evidence>
<feature type="domain" description="TIR" evidence="7">
    <location>
        <begin position="42"/>
        <end position="203"/>
    </location>
</feature>
<dbReference type="InterPro" id="IPR035897">
    <property type="entry name" value="Toll_tir_struct_dom_sf"/>
</dbReference>
<feature type="compositionally biased region" description="Low complexity" evidence="6">
    <location>
        <begin position="9"/>
        <end position="40"/>
    </location>
</feature>
<dbReference type="PROSITE" id="PS50104">
    <property type="entry name" value="TIR"/>
    <property type="match status" value="1"/>
</dbReference>
<dbReference type="GO" id="GO:0006952">
    <property type="term" value="P:defense response"/>
    <property type="evidence" value="ECO:0007669"/>
    <property type="project" value="UniProtKB-KW"/>
</dbReference>
<dbReference type="InterPro" id="IPR044974">
    <property type="entry name" value="Disease_R_plants"/>
</dbReference>
<dbReference type="SUPFAM" id="SSF52540">
    <property type="entry name" value="P-loop containing nucleoside triphosphate hydrolases"/>
    <property type="match status" value="1"/>
</dbReference>
<dbReference type="GO" id="GO:0007165">
    <property type="term" value="P:signal transduction"/>
    <property type="evidence" value="ECO:0007669"/>
    <property type="project" value="InterPro"/>
</dbReference>
<comment type="caution">
    <text evidence="8">The sequence shown here is derived from an EMBL/GenBank/DDBJ whole genome shotgun (WGS) entry which is preliminary data.</text>
</comment>
<evidence type="ECO:0000256" key="4">
    <source>
        <dbReference type="ARBA" id="ARBA00023027"/>
    </source>
</evidence>
<evidence type="ECO:0000256" key="2">
    <source>
        <dbReference type="ARBA" id="ARBA00022737"/>
    </source>
</evidence>
<evidence type="ECO:0000256" key="3">
    <source>
        <dbReference type="ARBA" id="ARBA00022821"/>
    </source>
</evidence>
<dbReference type="PANTHER" id="PTHR11017:SF479">
    <property type="entry name" value="DISEASE RESISTANCE PROTEIN (TIR-NBS-LRR CLASS) FAMILY"/>
    <property type="match status" value="1"/>
</dbReference>
<dbReference type="Pfam" id="PF23282">
    <property type="entry name" value="WHD_ROQ1"/>
    <property type="match status" value="1"/>
</dbReference>
<proteinExistence type="predicted"/>
<name>A0A7J7HXJ1_CAMSI</name>
<dbReference type="EMBL" id="JACBKZ010000002">
    <property type="protein sequence ID" value="KAF5957583.1"/>
    <property type="molecule type" value="Genomic_DNA"/>
</dbReference>
<sequence>MASKRTQHDSSCFDSSSSSTPSRWSHDSSCFDSSSSSTPPRWSHDVFLNFRGEDTRKNFTGHLYTALVRAGINTFMDDDELPRGQNISCELLKAIEESRISIIVFSRNYASSRWCLDELAKIIECKQTLGQLVLPIFYEVLPYEIRIQSGCFGEAFAKFEDSYAHAIEIVQRWRAALSEAANISGFCLEEANGWHAFKETIPLENYTVLANGIVSYAAGLPLALEVLGSYLLRKDVQEWKCLFDKLQQIPHIKIQEILRISFDALDDKMKDIFLDIACFFIGTDKDYAIATLNGCGFFAEIGISVLISRCLLKINDRKELMMHDLLRDMGREICRQESPKEPGRRSKLWFHEDACTIQEKHKEEPIASGEESPIQMNPSEIGITQFKEPLPKALKKTMAVDFDSFFESLTRRSTPSCFETFGSAKTSSAHVPFSLEDIKKSKTSLKQLVALSFPEVLHPGKLPALTKAIGTLVRAQAFSEDHHPFLQCFHDDLPTLSQTYEAIVREKATMDQKLQRFSLLESKLSDVYTFYQKLKTEARETTTRKKEIEATIESLQAQMVIAEANSSRIENEIWKLFQSSRPMKQEQEALDADLPNLRAKKAQLDADLEATTKVWNDFKGKFGGLL</sequence>
<dbReference type="InterPro" id="IPR027417">
    <property type="entry name" value="P-loop_NTPase"/>
</dbReference>
<keyword evidence="1" id="KW-0433">Leucine-rich repeat</keyword>
<dbReference type="InterPro" id="IPR042197">
    <property type="entry name" value="Apaf_helical"/>
</dbReference>
<evidence type="ECO:0000256" key="6">
    <source>
        <dbReference type="SAM" id="MobiDB-lite"/>
    </source>
</evidence>
<keyword evidence="9" id="KW-1185">Reference proteome</keyword>
<dbReference type="SUPFAM" id="SSF46785">
    <property type="entry name" value="Winged helix' DNA-binding domain"/>
    <property type="match status" value="1"/>
</dbReference>
<reference evidence="8 9" key="2">
    <citation type="submission" date="2020-07" db="EMBL/GenBank/DDBJ databases">
        <title>Genome assembly of wild tea tree DASZ reveals pedigree and selection history of tea varieties.</title>
        <authorList>
            <person name="Zhang W."/>
        </authorList>
    </citation>
    <scope>NUCLEOTIDE SEQUENCE [LARGE SCALE GENOMIC DNA]</scope>
    <source>
        <strain evidence="9">cv. G240</strain>
        <tissue evidence="8">Leaf</tissue>
    </source>
</reference>
<dbReference type="Proteomes" id="UP000593564">
    <property type="component" value="Unassembled WGS sequence"/>
</dbReference>
<dbReference type="PANTHER" id="PTHR11017">
    <property type="entry name" value="LEUCINE-RICH REPEAT-CONTAINING PROTEIN"/>
    <property type="match status" value="1"/>
</dbReference>
<dbReference type="AlphaFoldDB" id="A0A7J7HXJ1"/>
<evidence type="ECO:0000256" key="5">
    <source>
        <dbReference type="SAM" id="Coils"/>
    </source>
</evidence>
<protein>
    <recommendedName>
        <fullName evidence="7">TIR domain-containing protein</fullName>
    </recommendedName>
</protein>
<feature type="region of interest" description="Disordered" evidence="6">
    <location>
        <begin position="1"/>
        <end position="40"/>
    </location>
</feature>
<keyword evidence="5" id="KW-0175">Coiled coil</keyword>
<dbReference type="FunFam" id="3.40.50.10140:FF:000007">
    <property type="entry name" value="Disease resistance protein (TIR-NBS-LRR class)"/>
    <property type="match status" value="1"/>
</dbReference>
<evidence type="ECO:0000259" key="7">
    <source>
        <dbReference type="PROSITE" id="PS50104"/>
    </source>
</evidence>
<dbReference type="SMART" id="SM00255">
    <property type="entry name" value="TIR"/>
    <property type="match status" value="1"/>
</dbReference>
<accession>A0A7J7HXJ1</accession>
<gene>
    <name evidence="8" type="ORF">HYC85_004808</name>
</gene>
<reference evidence="9" key="1">
    <citation type="journal article" date="2020" name="Nat. Commun.">
        <title>Genome assembly of wild tea tree DASZ reveals pedigree and selection history of tea varieties.</title>
        <authorList>
            <person name="Zhang W."/>
            <person name="Zhang Y."/>
            <person name="Qiu H."/>
            <person name="Guo Y."/>
            <person name="Wan H."/>
            <person name="Zhang X."/>
            <person name="Scossa F."/>
            <person name="Alseekh S."/>
            <person name="Zhang Q."/>
            <person name="Wang P."/>
            <person name="Xu L."/>
            <person name="Schmidt M.H."/>
            <person name="Jia X."/>
            <person name="Li D."/>
            <person name="Zhu A."/>
            <person name="Guo F."/>
            <person name="Chen W."/>
            <person name="Ni D."/>
            <person name="Usadel B."/>
            <person name="Fernie A.R."/>
            <person name="Wen W."/>
        </authorList>
    </citation>
    <scope>NUCLEOTIDE SEQUENCE [LARGE SCALE GENOMIC DNA]</scope>
    <source>
        <strain evidence="9">cv. G240</strain>
    </source>
</reference>
<dbReference type="InterPro" id="IPR036390">
    <property type="entry name" value="WH_DNA-bd_sf"/>
</dbReference>
<dbReference type="InterPro" id="IPR000157">
    <property type="entry name" value="TIR_dom"/>
</dbReference>
<dbReference type="Gene3D" id="3.40.50.10140">
    <property type="entry name" value="Toll/interleukin-1 receptor homology (TIR) domain"/>
    <property type="match status" value="1"/>
</dbReference>
<keyword evidence="3" id="KW-0611">Plant defense</keyword>
<evidence type="ECO:0000313" key="8">
    <source>
        <dbReference type="EMBL" id="KAF5957583.1"/>
    </source>
</evidence>
<dbReference type="SUPFAM" id="SSF52200">
    <property type="entry name" value="Toll/Interleukin receptor TIR domain"/>
    <property type="match status" value="1"/>
</dbReference>